<evidence type="ECO:0000313" key="2">
    <source>
        <dbReference type="EMBL" id="KAF6808223.1"/>
    </source>
</evidence>
<feature type="domain" description="2EXR" evidence="1">
    <location>
        <begin position="16"/>
        <end position="96"/>
    </location>
</feature>
<dbReference type="EMBL" id="WIGO01000590">
    <property type="protein sequence ID" value="KAF6808223.1"/>
    <property type="molecule type" value="Genomic_DNA"/>
</dbReference>
<evidence type="ECO:0000259" key="1">
    <source>
        <dbReference type="Pfam" id="PF20150"/>
    </source>
</evidence>
<protein>
    <recommendedName>
        <fullName evidence="1">2EXR domain-containing protein</fullName>
    </recommendedName>
</protein>
<dbReference type="Pfam" id="PF20150">
    <property type="entry name" value="2EXR"/>
    <property type="match status" value="1"/>
</dbReference>
<dbReference type="Proteomes" id="UP000654918">
    <property type="component" value="Unassembled WGS sequence"/>
</dbReference>
<evidence type="ECO:0000313" key="3">
    <source>
        <dbReference type="Proteomes" id="UP000654918"/>
    </source>
</evidence>
<accession>A0A8H6J8T0</accession>
<reference evidence="2" key="1">
    <citation type="journal article" date="2020" name="Phytopathology">
        <title>Genome Sequence Resources of Colletotrichum truncatum, C. plurivorum, C. musicola, and C. sojae: Four Species Pathogenic to Soybean (Glycine max).</title>
        <authorList>
            <person name="Rogerio F."/>
            <person name="Boufleur T.R."/>
            <person name="Ciampi-Guillardi M."/>
            <person name="Sukno S.A."/>
            <person name="Thon M.R."/>
            <person name="Massola Junior N.S."/>
            <person name="Baroncelli R."/>
        </authorList>
    </citation>
    <scope>NUCLEOTIDE SEQUENCE</scope>
    <source>
        <strain evidence="2">LFN00145</strain>
    </source>
</reference>
<sequence length="299" mass="34375">MPVVTRSQARWKSPLSTLPIELFDQIWELAEPESQIHRIDELFDQTWELAESQIHPLDDDVKGGGRILTIRSPPPPVSLAVCRASRNSALRRRYQHLPRYLILPDTSRYRMTAEGPTTAICDLKSDKLFIGEMDDLPCHPWAAFRNIIIQHPRMTGYGIPSHMARFPSLEAVFLGMPLQPDSQICGTLKELRRVRCRSRVDFFGDAGDLLWLESVLQAHGYDSLVSGHKGFPGLKLCYWLIRSICICKDHSHHYRRIPNSRRRGETLHSCCDRYWESTTPKIEKGFRYAGRELVCHASI</sequence>
<organism evidence="2 3">
    <name type="scientific">Colletotrichum plurivorum</name>
    <dbReference type="NCBI Taxonomy" id="2175906"/>
    <lineage>
        <taxon>Eukaryota</taxon>
        <taxon>Fungi</taxon>
        <taxon>Dikarya</taxon>
        <taxon>Ascomycota</taxon>
        <taxon>Pezizomycotina</taxon>
        <taxon>Sordariomycetes</taxon>
        <taxon>Hypocreomycetidae</taxon>
        <taxon>Glomerellales</taxon>
        <taxon>Glomerellaceae</taxon>
        <taxon>Colletotrichum</taxon>
        <taxon>Colletotrichum orchidearum species complex</taxon>
    </lineage>
</organism>
<proteinExistence type="predicted"/>
<dbReference type="InterPro" id="IPR045518">
    <property type="entry name" value="2EXR"/>
</dbReference>
<keyword evidence="3" id="KW-1185">Reference proteome</keyword>
<comment type="caution">
    <text evidence="2">The sequence shown here is derived from an EMBL/GenBank/DDBJ whole genome shotgun (WGS) entry which is preliminary data.</text>
</comment>
<name>A0A8H6J8T0_9PEZI</name>
<gene>
    <name evidence="2" type="ORF">CPLU01_15701</name>
</gene>
<dbReference type="AlphaFoldDB" id="A0A8H6J8T0"/>